<dbReference type="RefSeq" id="WP_126581341.1">
    <property type="nucleotide sequence ID" value="NZ_BIFR01000001.1"/>
</dbReference>
<sequence length="432" mass="46636">MSEANILEESASLPVEPEAAEADTRPRVSLGFLLLLSLANVAMWLVIIPLQQILQPLQVALLDPANKEASLSIVLAVTGITSVITQPIMGAISDRTTFKFGRRRTWILAGMILCAILLILQANANSIAVLAIESALYGFFIGMIMTPVLTIIPDRVPVSQRATASAFVGLAQPVGIIIGSILIAVIIKSVQPSYYVMAGILVVILGLFVLFVREKPLAKEELPPFKLGEFLLSFFAPLKVADFAFTWVGRFLVIFAQIVLLEFMLYYLNDVIHYVQLFPGQTAEQGVSLFQVINTVSVVISTLVAGILSDKLQRRKPFILAACVIMAIGLFLIAFVHSWPIVLVTGVIFGCGFGIFLSADIALATQVLPKGQSLGKDLGLITAANTLPQLFFPLVSFLAFSVFNHSYTFLFGFAGVLALLGGLAIAPIKSVR</sequence>
<feature type="transmembrane region" description="Helical" evidence="5">
    <location>
        <begin position="380"/>
        <end position="403"/>
    </location>
</feature>
<feature type="transmembrane region" description="Helical" evidence="5">
    <location>
        <begin position="70"/>
        <end position="93"/>
    </location>
</feature>
<dbReference type="GO" id="GO:0005886">
    <property type="term" value="C:plasma membrane"/>
    <property type="evidence" value="ECO:0007669"/>
    <property type="project" value="UniProtKB-SubCell"/>
</dbReference>
<keyword evidence="3 5" id="KW-1133">Transmembrane helix</keyword>
<feature type="transmembrane region" description="Helical" evidence="5">
    <location>
        <begin position="134"/>
        <end position="152"/>
    </location>
</feature>
<evidence type="ECO:0000313" key="7">
    <source>
        <dbReference type="EMBL" id="GCE13848.1"/>
    </source>
</evidence>
<keyword evidence="2 5" id="KW-0812">Transmembrane</keyword>
<dbReference type="InterPro" id="IPR036259">
    <property type="entry name" value="MFS_trans_sf"/>
</dbReference>
<feature type="transmembrane region" description="Helical" evidence="5">
    <location>
        <begin position="341"/>
        <end position="368"/>
    </location>
</feature>
<protein>
    <submittedName>
        <fullName evidence="7">MFS transporter</fullName>
    </submittedName>
</protein>
<dbReference type="GO" id="GO:0022857">
    <property type="term" value="F:transmembrane transporter activity"/>
    <property type="evidence" value="ECO:0007669"/>
    <property type="project" value="InterPro"/>
</dbReference>
<evidence type="ECO:0000259" key="6">
    <source>
        <dbReference type="PROSITE" id="PS50850"/>
    </source>
</evidence>
<feature type="transmembrane region" description="Helical" evidence="5">
    <location>
        <begin position="164"/>
        <end position="187"/>
    </location>
</feature>
<dbReference type="OrthoDB" id="7584869at2"/>
<feature type="transmembrane region" description="Helical" evidence="5">
    <location>
        <begin position="317"/>
        <end position="335"/>
    </location>
</feature>
<comment type="caution">
    <text evidence="7">The sequence shown here is derived from an EMBL/GenBank/DDBJ whole genome shotgun (WGS) entry which is preliminary data.</text>
</comment>
<feature type="transmembrane region" description="Helical" evidence="5">
    <location>
        <begin position="409"/>
        <end position="428"/>
    </location>
</feature>
<dbReference type="AlphaFoldDB" id="A0A402A3W2"/>
<keyword evidence="4 5" id="KW-0472">Membrane</keyword>
<organism evidence="7 8">
    <name type="scientific">Tengunoibacter tsumagoiensis</name>
    <dbReference type="NCBI Taxonomy" id="2014871"/>
    <lineage>
        <taxon>Bacteria</taxon>
        <taxon>Bacillati</taxon>
        <taxon>Chloroflexota</taxon>
        <taxon>Ktedonobacteria</taxon>
        <taxon>Ktedonobacterales</taxon>
        <taxon>Dictyobacteraceae</taxon>
        <taxon>Tengunoibacter</taxon>
    </lineage>
</organism>
<feature type="transmembrane region" description="Helical" evidence="5">
    <location>
        <begin position="30"/>
        <end position="50"/>
    </location>
</feature>
<feature type="transmembrane region" description="Helical" evidence="5">
    <location>
        <begin position="247"/>
        <end position="268"/>
    </location>
</feature>
<dbReference type="EMBL" id="BIFR01000001">
    <property type="protein sequence ID" value="GCE13848.1"/>
    <property type="molecule type" value="Genomic_DNA"/>
</dbReference>
<feature type="transmembrane region" description="Helical" evidence="5">
    <location>
        <begin position="193"/>
        <end position="212"/>
    </location>
</feature>
<dbReference type="InterPro" id="IPR011701">
    <property type="entry name" value="MFS"/>
</dbReference>
<dbReference type="Proteomes" id="UP000287352">
    <property type="component" value="Unassembled WGS sequence"/>
</dbReference>
<dbReference type="InterPro" id="IPR020846">
    <property type="entry name" value="MFS_dom"/>
</dbReference>
<accession>A0A402A3W2</accession>
<reference evidence="8" key="1">
    <citation type="submission" date="2018-12" db="EMBL/GenBank/DDBJ databases">
        <title>Tengunoibacter tsumagoiensis gen. nov., sp. nov., Dictyobacter kobayashii sp. nov., D. alpinus sp. nov., and D. joshuensis sp. nov. and description of Dictyobacteraceae fam. nov. within the order Ktedonobacterales isolated from Tengu-no-mugimeshi.</title>
        <authorList>
            <person name="Wang C.M."/>
            <person name="Zheng Y."/>
            <person name="Sakai Y."/>
            <person name="Toyoda A."/>
            <person name="Minakuchi Y."/>
            <person name="Abe K."/>
            <person name="Yokota A."/>
            <person name="Yabe S."/>
        </authorList>
    </citation>
    <scope>NUCLEOTIDE SEQUENCE [LARGE SCALE GENOMIC DNA]</scope>
    <source>
        <strain evidence="8">Uno3</strain>
    </source>
</reference>
<comment type="subcellular location">
    <subcellularLocation>
        <location evidence="1">Cell membrane</location>
        <topology evidence="1">Multi-pass membrane protein</topology>
    </subcellularLocation>
</comment>
<dbReference type="PROSITE" id="PS50850">
    <property type="entry name" value="MFS"/>
    <property type="match status" value="1"/>
</dbReference>
<feature type="transmembrane region" description="Helical" evidence="5">
    <location>
        <begin position="288"/>
        <end position="308"/>
    </location>
</feature>
<dbReference type="Pfam" id="PF07690">
    <property type="entry name" value="MFS_1"/>
    <property type="match status" value="2"/>
</dbReference>
<proteinExistence type="predicted"/>
<name>A0A402A3W2_9CHLR</name>
<dbReference type="PANTHER" id="PTHR23528">
    <property type="match status" value="1"/>
</dbReference>
<evidence type="ECO:0000256" key="5">
    <source>
        <dbReference type="SAM" id="Phobius"/>
    </source>
</evidence>
<keyword evidence="8" id="KW-1185">Reference proteome</keyword>
<evidence type="ECO:0000313" key="8">
    <source>
        <dbReference type="Proteomes" id="UP000287352"/>
    </source>
</evidence>
<gene>
    <name evidence="7" type="ORF">KTT_37070</name>
</gene>
<dbReference type="SUPFAM" id="SSF103473">
    <property type="entry name" value="MFS general substrate transporter"/>
    <property type="match status" value="1"/>
</dbReference>
<evidence type="ECO:0000256" key="1">
    <source>
        <dbReference type="ARBA" id="ARBA00004651"/>
    </source>
</evidence>
<feature type="domain" description="Major facilitator superfamily (MFS) profile" evidence="6">
    <location>
        <begin position="32"/>
        <end position="432"/>
    </location>
</feature>
<feature type="transmembrane region" description="Helical" evidence="5">
    <location>
        <begin position="105"/>
        <end position="122"/>
    </location>
</feature>
<evidence type="ECO:0000256" key="4">
    <source>
        <dbReference type="ARBA" id="ARBA00023136"/>
    </source>
</evidence>
<evidence type="ECO:0000256" key="2">
    <source>
        <dbReference type="ARBA" id="ARBA00022692"/>
    </source>
</evidence>
<dbReference type="PANTHER" id="PTHR23528:SF1">
    <property type="entry name" value="MAJOR FACILITATOR SUPERFAMILY (MFS) PROFILE DOMAIN-CONTAINING PROTEIN"/>
    <property type="match status" value="1"/>
</dbReference>
<dbReference type="Gene3D" id="1.20.1250.20">
    <property type="entry name" value="MFS general substrate transporter like domains"/>
    <property type="match status" value="2"/>
</dbReference>
<evidence type="ECO:0000256" key="3">
    <source>
        <dbReference type="ARBA" id="ARBA00022989"/>
    </source>
</evidence>